<protein>
    <submittedName>
        <fullName evidence="6">LLM class flavin-dependent oxidoreductase</fullName>
    </submittedName>
</protein>
<keyword evidence="1" id="KW-0285">Flavoprotein</keyword>
<keyword evidence="2" id="KW-0288">FMN</keyword>
<dbReference type="InterPro" id="IPR050172">
    <property type="entry name" value="SsuD_RutA_monooxygenase"/>
</dbReference>
<dbReference type="Gene3D" id="3.20.20.30">
    <property type="entry name" value="Luciferase-like domain"/>
    <property type="match status" value="1"/>
</dbReference>
<evidence type="ECO:0000256" key="3">
    <source>
        <dbReference type="ARBA" id="ARBA00023002"/>
    </source>
</evidence>
<keyword evidence="7" id="KW-1185">Reference proteome</keyword>
<dbReference type="CDD" id="cd01094">
    <property type="entry name" value="Alkanesulfonate_monoxygenase"/>
    <property type="match status" value="1"/>
</dbReference>
<reference evidence="6 7" key="1">
    <citation type="submission" date="2020-11" db="EMBL/GenBank/DDBJ databases">
        <title>genome sequence of strain KACC 18849.</title>
        <authorList>
            <person name="Gao J."/>
            <person name="Zhang X."/>
        </authorList>
    </citation>
    <scope>NUCLEOTIDE SEQUENCE [LARGE SCALE GENOMIC DNA]</scope>
    <source>
        <strain evidence="6 7">KACC 18849</strain>
    </source>
</reference>
<dbReference type="PANTHER" id="PTHR42847:SF4">
    <property type="entry name" value="ALKANESULFONATE MONOOXYGENASE-RELATED"/>
    <property type="match status" value="1"/>
</dbReference>
<organism evidence="6 7">
    <name type="scientific">Caulobacter hibisci</name>
    <dbReference type="NCBI Taxonomy" id="2035993"/>
    <lineage>
        <taxon>Bacteria</taxon>
        <taxon>Pseudomonadati</taxon>
        <taxon>Pseudomonadota</taxon>
        <taxon>Alphaproteobacteria</taxon>
        <taxon>Caulobacterales</taxon>
        <taxon>Caulobacteraceae</taxon>
        <taxon>Caulobacter</taxon>
    </lineage>
</organism>
<name>A0ABS0T1G9_9CAUL</name>
<keyword evidence="3" id="KW-0560">Oxidoreductase</keyword>
<sequence>MSTLPPCEVSWFSALCDDDYEFLGVPDPALKASYAHCRDIALAAESGGFDNLLLPSGYNLGIEGVAFAGGLAPILRKLKLLLAIRCGEMWPPQLARQIATLDQMLEGRLTLNIISSDLPGETLASGPRYARTLEAMKILRSLLNGESIDFQGEFYQLKLDPPRLRTVSGKCPPFYFGGLSHEAREVAAQGADVYLMWPDRMEVVKETIEDLRVRAAAHGRTLRFGYRVHVVVRETEEEARAAADRLLSKLDAKEGEAIRAKSLDAASFGVRRQAELREASAGDGYVEDNLWTGIGRARSGCGAAIVGDPDQVLAKINAYREIGLEAFILSGYPHIAEADLFARHVLPRLDHAPLFT</sequence>
<dbReference type="InterPro" id="IPR011251">
    <property type="entry name" value="Luciferase-like_dom"/>
</dbReference>
<dbReference type="EMBL" id="JADWOX010000014">
    <property type="protein sequence ID" value="MBI1685566.1"/>
    <property type="molecule type" value="Genomic_DNA"/>
</dbReference>
<accession>A0ABS0T1G9</accession>
<dbReference type="Proteomes" id="UP000639859">
    <property type="component" value="Unassembled WGS sequence"/>
</dbReference>
<evidence type="ECO:0000259" key="5">
    <source>
        <dbReference type="Pfam" id="PF00296"/>
    </source>
</evidence>
<dbReference type="InterPro" id="IPR036661">
    <property type="entry name" value="Luciferase-like_sf"/>
</dbReference>
<dbReference type="RefSeq" id="WP_198577473.1">
    <property type="nucleotide sequence ID" value="NZ_JADWOX010000014.1"/>
</dbReference>
<evidence type="ECO:0000313" key="7">
    <source>
        <dbReference type="Proteomes" id="UP000639859"/>
    </source>
</evidence>
<dbReference type="Pfam" id="PF00296">
    <property type="entry name" value="Bac_luciferase"/>
    <property type="match status" value="1"/>
</dbReference>
<dbReference type="SUPFAM" id="SSF51679">
    <property type="entry name" value="Bacterial luciferase-like"/>
    <property type="match status" value="1"/>
</dbReference>
<evidence type="ECO:0000256" key="4">
    <source>
        <dbReference type="ARBA" id="ARBA00023033"/>
    </source>
</evidence>
<comment type="caution">
    <text evidence="6">The sequence shown here is derived from an EMBL/GenBank/DDBJ whole genome shotgun (WGS) entry which is preliminary data.</text>
</comment>
<gene>
    <name evidence="6" type="ORF">I4Q42_17995</name>
</gene>
<feature type="domain" description="Luciferase-like" evidence="5">
    <location>
        <begin position="32"/>
        <end position="324"/>
    </location>
</feature>
<evidence type="ECO:0000256" key="2">
    <source>
        <dbReference type="ARBA" id="ARBA00022643"/>
    </source>
</evidence>
<proteinExistence type="predicted"/>
<dbReference type="PANTHER" id="PTHR42847">
    <property type="entry name" value="ALKANESULFONATE MONOOXYGENASE"/>
    <property type="match status" value="1"/>
</dbReference>
<keyword evidence="4" id="KW-0503">Monooxygenase</keyword>
<evidence type="ECO:0000313" key="6">
    <source>
        <dbReference type="EMBL" id="MBI1685566.1"/>
    </source>
</evidence>
<evidence type="ECO:0000256" key="1">
    <source>
        <dbReference type="ARBA" id="ARBA00022630"/>
    </source>
</evidence>